<dbReference type="Proteomes" id="UP000230607">
    <property type="component" value="Chromosome 1"/>
</dbReference>
<sequence length="179" mass="20736">MITFNGYDCVIEWMSEKTVETIATIENVTKKQLIDAIKTSKNEHDLSGQKTVVSMPNVIQDNASEIVEKIDSKIPTYVQLYSDLYKKYLHIANNFYTTSCLTQKEFFGKMGVNDAMLAMFNAYLGSVKQMVLFQMDMNENMVKSYVSNRLTLLDFYDQMMNRNIANFAKMFSFFNDYAK</sequence>
<evidence type="ECO:0000313" key="1">
    <source>
        <dbReference type="EMBL" id="SMH71238.1"/>
    </source>
</evidence>
<evidence type="ECO:0000313" key="2">
    <source>
        <dbReference type="Proteomes" id="UP000230607"/>
    </source>
</evidence>
<keyword evidence="2" id="KW-1185">Reference proteome</keyword>
<accession>A0A2H1FEQ6</accession>
<dbReference type="RefSeq" id="WP_157927242.1">
    <property type="nucleotide sequence ID" value="NZ_LT841358.1"/>
</dbReference>
<name>A0A2H1FEQ6_9ARCH</name>
<protein>
    <submittedName>
        <fullName evidence="1">Uncharacterized protein</fullName>
    </submittedName>
</protein>
<dbReference type="OrthoDB" id="9885at2157"/>
<dbReference type="EMBL" id="LT841358">
    <property type="protein sequence ID" value="SMH71238.1"/>
    <property type="molecule type" value="Genomic_DNA"/>
</dbReference>
<dbReference type="AlphaFoldDB" id="A0A2H1FEQ6"/>
<reference evidence="2" key="1">
    <citation type="submission" date="2017-03" db="EMBL/GenBank/DDBJ databases">
        <authorList>
            <person name="Herbold C."/>
        </authorList>
    </citation>
    <scope>NUCLEOTIDE SEQUENCE [LARGE SCALE GENOMIC DNA]</scope>
</reference>
<proteinExistence type="predicted"/>
<organism evidence="1 2">
    <name type="scientific">Candidatus Nitrosotalea okcheonensis</name>
    <dbReference type="NCBI Taxonomy" id="1903276"/>
    <lineage>
        <taxon>Archaea</taxon>
        <taxon>Nitrososphaerota</taxon>
        <taxon>Nitrososphaeria</taxon>
        <taxon>Nitrosotaleales</taxon>
        <taxon>Nitrosotaleaceae</taxon>
        <taxon>Nitrosotalea</taxon>
    </lineage>
</organism>
<gene>
    <name evidence="1" type="ORF">NCS_11045</name>
</gene>